<accession>A0A917YLN4</accession>
<sequence>MVIGRDGAGMGDIAVIPEKHPEHLSAMTDTDKNMSVWIKPLPTGRARQEGTTGPHKDDRKCAIRRSGF</sequence>
<dbReference type="AlphaFoldDB" id="A0A917YLN4"/>
<evidence type="ECO:0000256" key="1">
    <source>
        <dbReference type="SAM" id="MobiDB-lite"/>
    </source>
</evidence>
<feature type="region of interest" description="Disordered" evidence="1">
    <location>
        <begin position="41"/>
        <end position="68"/>
    </location>
</feature>
<name>A0A917YLN4_9RHOB</name>
<evidence type="ECO:0000313" key="2">
    <source>
        <dbReference type="EMBL" id="GGO32976.1"/>
    </source>
</evidence>
<proteinExistence type="predicted"/>
<comment type="caution">
    <text evidence="2">The sequence shown here is derived from an EMBL/GenBank/DDBJ whole genome shotgun (WGS) entry which is preliminary data.</text>
</comment>
<gene>
    <name evidence="2" type="ORF">GCM10010991_21570</name>
</gene>
<reference evidence="2 3" key="1">
    <citation type="journal article" date="2014" name="Int. J. Syst. Evol. Microbiol.">
        <title>Complete genome sequence of Corynebacterium casei LMG S-19264T (=DSM 44701T), isolated from a smear-ripened cheese.</title>
        <authorList>
            <consortium name="US DOE Joint Genome Institute (JGI-PGF)"/>
            <person name="Walter F."/>
            <person name="Albersmeier A."/>
            <person name="Kalinowski J."/>
            <person name="Ruckert C."/>
        </authorList>
    </citation>
    <scope>NUCLEOTIDE SEQUENCE [LARGE SCALE GENOMIC DNA]</scope>
    <source>
        <strain evidence="2 3">CGMCC 1.7029</strain>
    </source>
</reference>
<organism evidence="2 3">
    <name type="scientific">Gemmobacter aquaticus</name>
    <dbReference type="NCBI Taxonomy" id="490185"/>
    <lineage>
        <taxon>Bacteria</taxon>
        <taxon>Pseudomonadati</taxon>
        <taxon>Pseudomonadota</taxon>
        <taxon>Alphaproteobacteria</taxon>
        <taxon>Rhodobacterales</taxon>
        <taxon>Paracoccaceae</taxon>
        <taxon>Gemmobacter</taxon>
    </lineage>
</organism>
<keyword evidence="3" id="KW-1185">Reference proteome</keyword>
<protein>
    <submittedName>
        <fullName evidence="2">Uncharacterized protein</fullName>
    </submittedName>
</protein>
<evidence type="ECO:0000313" key="3">
    <source>
        <dbReference type="Proteomes" id="UP000598196"/>
    </source>
</evidence>
<dbReference type="Proteomes" id="UP000598196">
    <property type="component" value="Unassembled WGS sequence"/>
</dbReference>
<dbReference type="EMBL" id="BMLP01000003">
    <property type="protein sequence ID" value="GGO32976.1"/>
    <property type="molecule type" value="Genomic_DNA"/>
</dbReference>